<name>A0ABT7AKS9_9HYPH</name>
<dbReference type="RefSeq" id="WP_283741982.1">
    <property type="nucleotide sequence ID" value="NZ_JASJEV010000015.1"/>
</dbReference>
<reference evidence="1 2" key="1">
    <citation type="submission" date="2023-05" db="EMBL/GenBank/DDBJ databases">
        <title>Chelatococcus sp. nov., a moderately thermophilic bacterium isolated from hot spring microbial mat.</title>
        <authorList>
            <person name="Hu C.-J."/>
            <person name="Li W.-J."/>
        </authorList>
    </citation>
    <scope>NUCLEOTIDE SEQUENCE [LARGE SCALE GENOMIC DNA]</scope>
    <source>
        <strain evidence="1 2">SYSU G07232</strain>
    </source>
</reference>
<protein>
    <submittedName>
        <fullName evidence="1">Uncharacterized protein</fullName>
    </submittedName>
</protein>
<sequence length="726" mass="77977">MSEHPNLPVDGETALAAPIGEEFVLVMGVADAMPGALQVLLNGDPAMCMEATVVTWRRAEAPAEAAIGFVAAVPLQITGRLRLGSIVMRRGGRPARYTLVRRALPLQGLLHLMATDAGEAFKDAADGLIHALMSGKSGPKRLAAALTMLQAAARNDGFVEVMGTLDTGEVFLQGWSTELPADTTRLLVAHDGFLVGEFTAATVPREDLGGRGHGFFGLLSPGKTVVDPEKLQRLYFRGAEGWRALEIYERRVLLASTDVPAHIRDVLPRGDAGTETLRILRRASERFDGRDTVSPLQKPIRIGMDMVVDVPGGGILVSGWMLDPDGLVDSMALRAGAGAQPVTENWTRLPRPDVTSAFLNDPLFAGRLDPARHDHGFLAFVPGLSAADGAPVYFELTIEDDTIAFYPLTAMRGLSRRVIERLVSALDPRTATAALAIERHIGPMMQAVDQPPPRTVETRDFGFDDEEAPLALVVAAGLDAEEVTAALSLLALDPETRAVPIIVSAPVEAFDRVAAEVCRLAGFYGLGVRLVVAEGVTDVCDAFEAALGATTAETLVFLAAGVLPRRAGWLSRMERAYRARGGKVLVSPTIVFEDNSIRFAGTWLETEGGERRLTDRFIGYPRDVVRDAEPTEVVAGSVACCVVPRAAVETAGGFSRSYLGAADKGRDLCLKLKLAGTPSLWLPEVEMVAADEEAGAASLAWRRLAQRVDRWSFNRRWSLLVANMRG</sequence>
<dbReference type="SUPFAM" id="SSF53448">
    <property type="entry name" value="Nucleotide-diphospho-sugar transferases"/>
    <property type="match status" value="1"/>
</dbReference>
<dbReference type="EMBL" id="JASJEV010000015">
    <property type="protein sequence ID" value="MDJ1159981.1"/>
    <property type="molecule type" value="Genomic_DNA"/>
</dbReference>
<dbReference type="Proteomes" id="UP001321492">
    <property type="component" value="Unassembled WGS sequence"/>
</dbReference>
<gene>
    <name evidence="1" type="ORF">QNA08_17345</name>
</gene>
<proteinExistence type="predicted"/>
<evidence type="ECO:0000313" key="1">
    <source>
        <dbReference type="EMBL" id="MDJ1159981.1"/>
    </source>
</evidence>
<dbReference type="Gene3D" id="3.90.550.10">
    <property type="entry name" value="Spore Coat Polysaccharide Biosynthesis Protein SpsA, Chain A"/>
    <property type="match status" value="1"/>
</dbReference>
<dbReference type="InterPro" id="IPR029044">
    <property type="entry name" value="Nucleotide-diphossugar_trans"/>
</dbReference>
<accession>A0ABT7AKS9</accession>
<comment type="caution">
    <text evidence="1">The sequence shown here is derived from an EMBL/GenBank/DDBJ whole genome shotgun (WGS) entry which is preliminary data.</text>
</comment>
<keyword evidence="2" id="KW-1185">Reference proteome</keyword>
<organism evidence="1 2">
    <name type="scientific">Chelatococcus albus</name>
    <dbReference type="NCBI Taxonomy" id="3047466"/>
    <lineage>
        <taxon>Bacteria</taxon>
        <taxon>Pseudomonadati</taxon>
        <taxon>Pseudomonadota</taxon>
        <taxon>Alphaproteobacteria</taxon>
        <taxon>Hyphomicrobiales</taxon>
        <taxon>Chelatococcaceae</taxon>
        <taxon>Chelatococcus</taxon>
    </lineage>
</organism>
<evidence type="ECO:0000313" key="2">
    <source>
        <dbReference type="Proteomes" id="UP001321492"/>
    </source>
</evidence>